<gene>
    <name evidence="1" type="ORF">HK103_005693</name>
</gene>
<comment type="caution">
    <text evidence="1">The sequence shown here is derived from an EMBL/GenBank/DDBJ whole genome shotgun (WGS) entry which is preliminary data.</text>
</comment>
<reference evidence="1" key="1">
    <citation type="submission" date="2020-05" db="EMBL/GenBank/DDBJ databases">
        <title>Phylogenomic resolution of chytrid fungi.</title>
        <authorList>
            <person name="Stajich J.E."/>
            <person name="Amses K."/>
            <person name="Simmons R."/>
            <person name="Seto K."/>
            <person name="Myers J."/>
            <person name="Bonds A."/>
            <person name="Quandt C.A."/>
            <person name="Barry K."/>
            <person name="Liu P."/>
            <person name="Grigoriev I."/>
            <person name="Longcore J.E."/>
            <person name="James T.Y."/>
        </authorList>
    </citation>
    <scope>NUCLEOTIDE SEQUENCE</scope>
    <source>
        <strain evidence="1">PLAUS21</strain>
    </source>
</reference>
<proteinExistence type="predicted"/>
<evidence type="ECO:0000313" key="1">
    <source>
        <dbReference type="EMBL" id="KAJ3256124.1"/>
    </source>
</evidence>
<evidence type="ECO:0000313" key="2">
    <source>
        <dbReference type="Proteomes" id="UP001210925"/>
    </source>
</evidence>
<accession>A0AAD5UHX1</accession>
<sequence length="170" mass="18746">MRRFTFPLRILRTLHIQRFPIFAGICTGVFISTRKPLEASPTFNGIPLAATFLINQCIPIFNKKFPGLEVAGSFSLGTDHNEYKETGGLGIYPTSARVLLPVYEKLKPQEEAQLGVAGIKKPPVGFLILKGKCKVGCAQVTLVEIELVAADKSLAPDYSRVVWSWKLNKA</sequence>
<dbReference type="AlphaFoldDB" id="A0AAD5UHX1"/>
<name>A0AAD5UHX1_9FUNG</name>
<protein>
    <submittedName>
        <fullName evidence="1">Uncharacterized protein</fullName>
    </submittedName>
</protein>
<dbReference type="Proteomes" id="UP001210925">
    <property type="component" value="Unassembled WGS sequence"/>
</dbReference>
<keyword evidence="2" id="KW-1185">Reference proteome</keyword>
<dbReference type="EMBL" id="JADGKB010000055">
    <property type="protein sequence ID" value="KAJ3256124.1"/>
    <property type="molecule type" value="Genomic_DNA"/>
</dbReference>
<organism evidence="1 2">
    <name type="scientific">Boothiomyces macroporosus</name>
    <dbReference type="NCBI Taxonomy" id="261099"/>
    <lineage>
        <taxon>Eukaryota</taxon>
        <taxon>Fungi</taxon>
        <taxon>Fungi incertae sedis</taxon>
        <taxon>Chytridiomycota</taxon>
        <taxon>Chytridiomycota incertae sedis</taxon>
        <taxon>Chytridiomycetes</taxon>
        <taxon>Rhizophydiales</taxon>
        <taxon>Terramycetaceae</taxon>
        <taxon>Boothiomyces</taxon>
    </lineage>
</organism>